<feature type="region of interest" description="Disordered" evidence="1">
    <location>
        <begin position="1"/>
        <end position="20"/>
    </location>
</feature>
<evidence type="ECO:0000259" key="2">
    <source>
        <dbReference type="Pfam" id="PF04153"/>
    </source>
</evidence>
<sequence>MSDYELHSSGSFTQDDGDGPQYLSRFINEVSIMPQREKIGEIGIEPNALGIPPEGATYEKMRSIFGEIPFDYWTNANFPKQWLEFSNIQPPNLIIEHLPELTLFFMFYCQTKDSLQMLSAKELQNRGWKYSDYTWTYDNKSEHKVFNINNWSIEEK</sequence>
<evidence type="ECO:0000313" key="3">
    <source>
        <dbReference type="EMBL" id="EAY14052.1"/>
    </source>
</evidence>
<dbReference type="InParanoid" id="A2DZZ3"/>
<dbReference type="InterPro" id="IPR038635">
    <property type="entry name" value="CCR4-NOT_su2/3/5_C_sf"/>
</dbReference>
<accession>A2DZZ3</accession>
<dbReference type="SMR" id="A2DZZ3"/>
<evidence type="ECO:0000313" key="4">
    <source>
        <dbReference type="Proteomes" id="UP000001542"/>
    </source>
</evidence>
<dbReference type="InterPro" id="IPR007282">
    <property type="entry name" value="NOT2/3/5_C"/>
</dbReference>
<reference evidence="3" key="2">
    <citation type="journal article" date="2007" name="Science">
        <title>Draft genome sequence of the sexually transmitted pathogen Trichomonas vaginalis.</title>
        <authorList>
            <person name="Carlton J.M."/>
            <person name="Hirt R.P."/>
            <person name="Silva J.C."/>
            <person name="Delcher A.L."/>
            <person name="Schatz M."/>
            <person name="Zhao Q."/>
            <person name="Wortman J.R."/>
            <person name="Bidwell S.L."/>
            <person name="Alsmark U.C.M."/>
            <person name="Besteiro S."/>
            <person name="Sicheritz-Ponten T."/>
            <person name="Noel C.J."/>
            <person name="Dacks J.B."/>
            <person name="Foster P.G."/>
            <person name="Simillion C."/>
            <person name="Van de Peer Y."/>
            <person name="Miranda-Saavedra D."/>
            <person name="Barton G.J."/>
            <person name="Westrop G.D."/>
            <person name="Mueller S."/>
            <person name="Dessi D."/>
            <person name="Fiori P.L."/>
            <person name="Ren Q."/>
            <person name="Paulsen I."/>
            <person name="Zhang H."/>
            <person name="Bastida-Corcuera F.D."/>
            <person name="Simoes-Barbosa A."/>
            <person name="Brown M.T."/>
            <person name="Hayes R.D."/>
            <person name="Mukherjee M."/>
            <person name="Okumura C.Y."/>
            <person name="Schneider R."/>
            <person name="Smith A.J."/>
            <person name="Vanacova S."/>
            <person name="Villalvazo M."/>
            <person name="Haas B.J."/>
            <person name="Pertea M."/>
            <person name="Feldblyum T.V."/>
            <person name="Utterback T.R."/>
            <person name="Shu C.L."/>
            <person name="Osoegawa K."/>
            <person name="de Jong P.J."/>
            <person name="Hrdy I."/>
            <person name="Horvathova L."/>
            <person name="Zubacova Z."/>
            <person name="Dolezal P."/>
            <person name="Malik S.B."/>
            <person name="Logsdon J.M. Jr."/>
            <person name="Henze K."/>
            <person name="Gupta A."/>
            <person name="Wang C.C."/>
            <person name="Dunne R.L."/>
            <person name="Upcroft J.A."/>
            <person name="Upcroft P."/>
            <person name="White O."/>
            <person name="Salzberg S.L."/>
            <person name="Tang P."/>
            <person name="Chiu C.-H."/>
            <person name="Lee Y.-S."/>
            <person name="Embley T.M."/>
            <person name="Coombs G.H."/>
            <person name="Mottram J.C."/>
            <person name="Tachezy J."/>
            <person name="Fraser-Liggett C.M."/>
            <person name="Johnson P.J."/>
        </authorList>
    </citation>
    <scope>NUCLEOTIDE SEQUENCE [LARGE SCALE GENOMIC DNA]</scope>
    <source>
        <strain evidence="3">G3</strain>
    </source>
</reference>
<dbReference type="Gene3D" id="2.30.30.1020">
    <property type="entry name" value="CCR4-NOT complex subunit 2/3/5, C-terminal domain"/>
    <property type="match status" value="1"/>
</dbReference>
<dbReference type="Pfam" id="PF04153">
    <property type="entry name" value="NOT2_3_5_C"/>
    <property type="match status" value="1"/>
</dbReference>
<protein>
    <recommendedName>
        <fullName evidence="2">NOT2/NOT3/NOT5 C-terminal domain-containing protein</fullName>
    </recommendedName>
</protein>
<evidence type="ECO:0000256" key="1">
    <source>
        <dbReference type="SAM" id="MobiDB-lite"/>
    </source>
</evidence>
<reference evidence="3" key="1">
    <citation type="submission" date="2006-10" db="EMBL/GenBank/DDBJ databases">
        <authorList>
            <person name="Amadeo P."/>
            <person name="Zhao Q."/>
            <person name="Wortman J."/>
            <person name="Fraser-Liggett C."/>
            <person name="Carlton J."/>
        </authorList>
    </citation>
    <scope>NUCLEOTIDE SEQUENCE</scope>
    <source>
        <strain evidence="3">G3</strain>
    </source>
</reference>
<dbReference type="GO" id="GO:0006355">
    <property type="term" value="P:regulation of DNA-templated transcription"/>
    <property type="evidence" value="ECO:0007669"/>
    <property type="project" value="InterPro"/>
</dbReference>
<organism evidence="3 4">
    <name type="scientific">Trichomonas vaginalis (strain ATCC PRA-98 / G3)</name>
    <dbReference type="NCBI Taxonomy" id="412133"/>
    <lineage>
        <taxon>Eukaryota</taxon>
        <taxon>Metamonada</taxon>
        <taxon>Parabasalia</taxon>
        <taxon>Trichomonadida</taxon>
        <taxon>Trichomonadidae</taxon>
        <taxon>Trichomonas</taxon>
    </lineage>
</organism>
<dbReference type="OrthoDB" id="25391at2759"/>
<dbReference type="FunFam" id="2.30.30.1020:FF:000032">
    <property type="match status" value="1"/>
</dbReference>
<dbReference type="STRING" id="5722.A2DZZ3"/>
<dbReference type="Proteomes" id="UP000001542">
    <property type="component" value="Unassembled WGS sequence"/>
</dbReference>
<dbReference type="KEGG" id="tva:4772040"/>
<gene>
    <name evidence="3" type="ORF">TVAG_478770</name>
</gene>
<name>A2DZZ3_TRIV3</name>
<dbReference type="RefSeq" id="XP_001326275.1">
    <property type="nucleotide sequence ID" value="XM_001326240.1"/>
</dbReference>
<dbReference type="VEuPathDB" id="TrichDB:TVAG_478770"/>
<dbReference type="VEuPathDB" id="TrichDB:TVAGG3_0536080"/>
<dbReference type="AlphaFoldDB" id="A2DZZ3"/>
<keyword evidence="4" id="KW-1185">Reference proteome</keyword>
<proteinExistence type="predicted"/>
<feature type="domain" description="NOT2/NOT3/NOT5 C-terminal" evidence="2">
    <location>
        <begin position="86"/>
        <end position="140"/>
    </location>
</feature>
<dbReference type="EMBL" id="DS113276">
    <property type="protein sequence ID" value="EAY14052.1"/>
    <property type="molecule type" value="Genomic_DNA"/>
</dbReference>